<dbReference type="PROSITE" id="PS00108">
    <property type="entry name" value="PROTEIN_KINASE_ST"/>
    <property type="match status" value="1"/>
</dbReference>
<feature type="domain" description="Protein kinase" evidence="11">
    <location>
        <begin position="41"/>
        <end position="306"/>
    </location>
</feature>
<evidence type="ECO:0000259" key="11">
    <source>
        <dbReference type="PROSITE" id="PS50011"/>
    </source>
</evidence>
<feature type="compositionally biased region" description="Polar residues" evidence="10">
    <location>
        <begin position="680"/>
        <end position="690"/>
    </location>
</feature>
<dbReference type="GO" id="GO:0005737">
    <property type="term" value="C:cytoplasm"/>
    <property type="evidence" value="ECO:0007669"/>
    <property type="project" value="TreeGrafter"/>
</dbReference>
<evidence type="ECO:0000256" key="7">
    <source>
        <dbReference type="ARBA" id="ARBA00047899"/>
    </source>
</evidence>
<comment type="catalytic activity">
    <reaction evidence="8">
        <text>L-seryl-[protein] + ATP = O-phospho-L-seryl-[protein] + ADP + H(+)</text>
        <dbReference type="Rhea" id="RHEA:17989"/>
        <dbReference type="Rhea" id="RHEA-COMP:9863"/>
        <dbReference type="Rhea" id="RHEA-COMP:11604"/>
        <dbReference type="ChEBI" id="CHEBI:15378"/>
        <dbReference type="ChEBI" id="CHEBI:29999"/>
        <dbReference type="ChEBI" id="CHEBI:30616"/>
        <dbReference type="ChEBI" id="CHEBI:83421"/>
        <dbReference type="ChEBI" id="CHEBI:456216"/>
        <dbReference type="EC" id="2.7.11.1"/>
    </reaction>
</comment>
<evidence type="ECO:0000256" key="9">
    <source>
        <dbReference type="PROSITE-ProRule" id="PRU10141"/>
    </source>
</evidence>
<reference evidence="12 13" key="1">
    <citation type="submission" date="2024-01" db="EMBL/GenBank/DDBJ databases">
        <title>The genome of the rayed Mediterranean limpet Patella caerulea (Linnaeus, 1758).</title>
        <authorList>
            <person name="Anh-Thu Weber A."/>
            <person name="Halstead-Nussloch G."/>
        </authorList>
    </citation>
    <scope>NUCLEOTIDE SEQUENCE [LARGE SCALE GENOMIC DNA]</scope>
    <source>
        <strain evidence="12">AATW-2023a</strain>
        <tissue evidence="12">Whole specimen</tissue>
    </source>
</reference>
<evidence type="ECO:0000256" key="3">
    <source>
        <dbReference type="ARBA" id="ARBA00022679"/>
    </source>
</evidence>
<dbReference type="PANTHER" id="PTHR24346">
    <property type="entry name" value="MAP/MICROTUBULE AFFINITY-REGULATING KINASE"/>
    <property type="match status" value="1"/>
</dbReference>
<comment type="catalytic activity">
    <reaction evidence="7">
        <text>L-threonyl-[protein] + ATP = O-phospho-L-threonyl-[protein] + ADP + H(+)</text>
        <dbReference type="Rhea" id="RHEA:46608"/>
        <dbReference type="Rhea" id="RHEA-COMP:11060"/>
        <dbReference type="Rhea" id="RHEA-COMP:11605"/>
        <dbReference type="ChEBI" id="CHEBI:15378"/>
        <dbReference type="ChEBI" id="CHEBI:30013"/>
        <dbReference type="ChEBI" id="CHEBI:30616"/>
        <dbReference type="ChEBI" id="CHEBI:61977"/>
        <dbReference type="ChEBI" id="CHEBI:456216"/>
        <dbReference type="EC" id="2.7.11.1"/>
    </reaction>
</comment>
<dbReference type="GO" id="GO:0005524">
    <property type="term" value="F:ATP binding"/>
    <property type="evidence" value="ECO:0007669"/>
    <property type="project" value="UniProtKB-UniRule"/>
</dbReference>
<feature type="region of interest" description="Disordered" evidence="10">
    <location>
        <begin position="563"/>
        <end position="586"/>
    </location>
</feature>
<dbReference type="GO" id="GO:0035556">
    <property type="term" value="P:intracellular signal transduction"/>
    <property type="evidence" value="ECO:0007669"/>
    <property type="project" value="TreeGrafter"/>
</dbReference>
<dbReference type="AlphaFoldDB" id="A0AAN8K672"/>
<gene>
    <name evidence="12" type="ORF">SNE40_005763</name>
</gene>
<name>A0AAN8K672_PATCE</name>
<dbReference type="EC" id="2.7.11.1" evidence="1"/>
<evidence type="ECO:0000313" key="13">
    <source>
        <dbReference type="Proteomes" id="UP001347796"/>
    </source>
</evidence>
<dbReference type="InterPro" id="IPR011009">
    <property type="entry name" value="Kinase-like_dom_sf"/>
</dbReference>
<dbReference type="Gene3D" id="1.10.510.10">
    <property type="entry name" value="Transferase(Phosphotransferase) domain 1"/>
    <property type="match status" value="1"/>
</dbReference>
<dbReference type="InterPro" id="IPR008271">
    <property type="entry name" value="Ser/Thr_kinase_AS"/>
</dbReference>
<protein>
    <recommendedName>
        <fullName evidence="1">non-specific serine/threonine protein kinase</fullName>
        <ecNumber evidence="1">2.7.11.1</ecNumber>
    </recommendedName>
</protein>
<sequence length="709" mass="79680">MKELGYTEVLPPTTQFLPAKVAQPPKDAIKTFSHTKRVGNYLLGKTLGEGSFAKVKEALHVPTGEKVAIKVIDKKRAKADSYVRKNLRREGKLLQMVRHPNVVKLLEIMETENSYYLVTELCQGGDFMDYICKKKKLDEKEGKKYVRQIVSAVDYLHRLGILHRDLKIENLLLDSNKDIKIIDFGLSNCIKVSTGTDGTIHPQEFCVTQCGSPAYAAPELLSHQKYGPQVDVWSIGVNMFAMLTGSLPFTVEPFNIKALHNKMIIGQINPTPDNLTHECRDLLRKLLTPDPAKRVTITDAMKHVWLSEGKSGFFERHPCPNKLRTDELDSNLLKHMCHNLGFRMNEIIRFCTGNVPSAANATYQLFLKKLRRYNADARVKGKVPAVDSRLMEPTKISLVFHDLPHRKAGMVPTGVKLLRRREPGNDIPDIIANSQRSPKITSPRVEKDITVTELDNDKNSSDDSQDTSVALEGKKTPIQIPTAVYASEDYTPVRRSVFKTTNIQRVLCANPTWLRKEKKEKKTMSDELSNINKLLSPQKSTTETEIISNVSGKSSVYVRLGKHLNPTRQAPKSRNSRSDKTCSSSETPVITTVVNRSNSNNISVDLKPMNKRAVQINYLAANKIDSRQSKIDNLRRPVSIAKKSASKNEAVKKSRTVESVKDERLELNTYLVTDRLSDISNSRDSISQNPKGDPDVILPAISPVFSRNH</sequence>
<evidence type="ECO:0000256" key="10">
    <source>
        <dbReference type="SAM" id="MobiDB-lite"/>
    </source>
</evidence>
<evidence type="ECO:0000313" key="12">
    <source>
        <dbReference type="EMBL" id="KAK6187824.1"/>
    </source>
</evidence>
<dbReference type="InterPro" id="IPR017441">
    <property type="entry name" value="Protein_kinase_ATP_BS"/>
</dbReference>
<dbReference type="SMART" id="SM00220">
    <property type="entry name" value="S_TKc"/>
    <property type="match status" value="1"/>
</dbReference>
<keyword evidence="13" id="KW-1185">Reference proteome</keyword>
<evidence type="ECO:0000256" key="4">
    <source>
        <dbReference type="ARBA" id="ARBA00022741"/>
    </source>
</evidence>
<dbReference type="Proteomes" id="UP001347796">
    <property type="component" value="Unassembled WGS sequence"/>
</dbReference>
<dbReference type="FunFam" id="1.10.510.10:FF:000391">
    <property type="entry name" value="Hormonally up-regulated neu tumor-associated kinase"/>
    <property type="match status" value="1"/>
</dbReference>
<feature type="region of interest" description="Disordered" evidence="10">
    <location>
        <begin position="680"/>
        <end position="709"/>
    </location>
</feature>
<keyword evidence="5" id="KW-0418">Kinase</keyword>
<dbReference type="SUPFAM" id="SSF56112">
    <property type="entry name" value="Protein kinase-like (PK-like)"/>
    <property type="match status" value="1"/>
</dbReference>
<dbReference type="PROSITE" id="PS50011">
    <property type="entry name" value="PROTEIN_KINASE_DOM"/>
    <property type="match status" value="1"/>
</dbReference>
<dbReference type="PANTHER" id="PTHR24346:SF79">
    <property type="entry name" value="PROTEIN KINASE DOMAIN-CONTAINING PROTEIN"/>
    <property type="match status" value="1"/>
</dbReference>
<dbReference type="PROSITE" id="PS00107">
    <property type="entry name" value="PROTEIN_KINASE_ATP"/>
    <property type="match status" value="1"/>
</dbReference>
<keyword evidence="3" id="KW-0808">Transferase</keyword>
<evidence type="ECO:0000256" key="8">
    <source>
        <dbReference type="ARBA" id="ARBA00048679"/>
    </source>
</evidence>
<organism evidence="12 13">
    <name type="scientific">Patella caerulea</name>
    <name type="common">Rayed Mediterranean limpet</name>
    <dbReference type="NCBI Taxonomy" id="87958"/>
    <lineage>
        <taxon>Eukaryota</taxon>
        <taxon>Metazoa</taxon>
        <taxon>Spiralia</taxon>
        <taxon>Lophotrochozoa</taxon>
        <taxon>Mollusca</taxon>
        <taxon>Gastropoda</taxon>
        <taxon>Patellogastropoda</taxon>
        <taxon>Patelloidea</taxon>
        <taxon>Patellidae</taxon>
        <taxon>Patella</taxon>
    </lineage>
</organism>
<proteinExistence type="predicted"/>
<dbReference type="InterPro" id="IPR000719">
    <property type="entry name" value="Prot_kinase_dom"/>
</dbReference>
<keyword evidence="4 9" id="KW-0547">Nucleotide-binding</keyword>
<evidence type="ECO:0000256" key="5">
    <source>
        <dbReference type="ARBA" id="ARBA00022777"/>
    </source>
</evidence>
<keyword evidence="6 9" id="KW-0067">ATP-binding</keyword>
<evidence type="ECO:0000256" key="6">
    <source>
        <dbReference type="ARBA" id="ARBA00022840"/>
    </source>
</evidence>
<keyword evidence="2" id="KW-0723">Serine/threonine-protein kinase</keyword>
<feature type="binding site" evidence="9">
    <location>
        <position position="70"/>
    </location>
    <ligand>
        <name>ATP</name>
        <dbReference type="ChEBI" id="CHEBI:30616"/>
    </ligand>
</feature>
<evidence type="ECO:0000256" key="2">
    <source>
        <dbReference type="ARBA" id="ARBA00022527"/>
    </source>
</evidence>
<evidence type="ECO:0000256" key="1">
    <source>
        <dbReference type="ARBA" id="ARBA00012513"/>
    </source>
</evidence>
<dbReference type="GO" id="GO:0004674">
    <property type="term" value="F:protein serine/threonine kinase activity"/>
    <property type="evidence" value="ECO:0007669"/>
    <property type="project" value="UniProtKB-KW"/>
</dbReference>
<feature type="region of interest" description="Disordered" evidence="10">
    <location>
        <begin position="453"/>
        <end position="473"/>
    </location>
</feature>
<comment type="caution">
    <text evidence="12">The sequence shown here is derived from an EMBL/GenBank/DDBJ whole genome shotgun (WGS) entry which is preliminary data.</text>
</comment>
<accession>A0AAN8K672</accession>
<dbReference type="EMBL" id="JAZGQO010000004">
    <property type="protein sequence ID" value="KAK6187824.1"/>
    <property type="molecule type" value="Genomic_DNA"/>
</dbReference>
<dbReference type="Pfam" id="PF00069">
    <property type="entry name" value="Pkinase"/>
    <property type="match status" value="1"/>
</dbReference>
<dbReference type="FunFam" id="3.30.200.20:FF:000003">
    <property type="entry name" value="Non-specific serine/threonine protein kinase"/>
    <property type="match status" value="1"/>
</dbReference>